<dbReference type="Proteomes" id="UP001197795">
    <property type="component" value="Unassembled WGS sequence"/>
</dbReference>
<evidence type="ECO:0000256" key="1">
    <source>
        <dbReference type="ARBA" id="ARBA00004651"/>
    </source>
</evidence>
<keyword evidence="10" id="KW-1185">Reference proteome</keyword>
<evidence type="ECO:0000256" key="4">
    <source>
        <dbReference type="ARBA" id="ARBA00022692"/>
    </source>
</evidence>
<dbReference type="CDD" id="cd06261">
    <property type="entry name" value="TM_PBP2"/>
    <property type="match status" value="1"/>
</dbReference>
<feature type="transmembrane region" description="Helical" evidence="7">
    <location>
        <begin position="114"/>
        <end position="135"/>
    </location>
</feature>
<dbReference type="AlphaFoldDB" id="A0AAE2ZWT9"/>
<evidence type="ECO:0000256" key="2">
    <source>
        <dbReference type="ARBA" id="ARBA00022448"/>
    </source>
</evidence>
<dbReference type="InterPro" id="IPR000515">
    <property type="entry name" value="MetI-like"/>
</dbReference>
<feature type="domain" description="ABC transmembrane type-1" evidence="8">
    <location>
        <begin position="79"/>
        <end position="270"/>
    </location>
</feature>
<dbReference type="EMBL" id="JAJEPV010000008">
    <property type="protein sequence ID" value="MCC2118932.1"/>
    <property type="molecule type" value="Genomic_DNA"/>
</dbReference>
<accession>A0AAE2ZWT9</accession>
<dbReference type="PANTHER" id="PTHR43744:SF8">
    <property type="entry name" value="SN-GLYCEROL-3-PHOSPHATE TRANSPORT SYSTEM PERMEASE PROTEIN UGPE"/>
    <property type="match status" value="1"/>
</dbReference>
<dbReference type="InterPro" id="IPR035906">
    <property type="entry name" value="MetI-like_sf"/>
</dbReference>
<evidence type="ECO:0000313" key="9">
    <source>
        <dbReference type="EMBL" id="MCC2118932.1"/>
    </source>
</evidence>
<name>A0AAE2ZWT9_9FIRM</name>
<dbReference type="PANTHER" id="PTHR43744">
    <property type="entry name" value="ABC TRANSPORTER PERMEASE PROTEIN MG189-RELATED-RELATED"/>
    <property type="match status" value="1"/>
</dbReference>
<dbReference type="Pfam" id="PF00528">
    <property type="entry name" value="BPD_transp_1"/>
    <property type="match status" value="1"/>
</dbReference>
<evidence type="ECO:0000256" key="3">
    <source>
        <dbReference type="ARBA" id="ARBA00022475"/>
    </source>
</evidence>
<comment type="caution">
    <text evidence="9">The sequence shown here is derived from an EMBL/GenBank/DDBJ whole genome shotgun (WGS) entry which is preliminary data.</text>
</comment>
<feature type="transmembrane region" description="Helical" evidence="7">
    <location>
        <begin position="191"/>
        <end position="216"/>
    </location>
</feature>
<organism evidence="9 10">
    <name type="scientific">Waltera acetigignens</name>
    <dbReference type="NCBI Taxonomy" id="2981769"/>
    <lineage>
        <taxon>Bacteria</taxon>
        <taxon>Bacillati</taxon>
        <taxon>Bacillota</taxon>
        <taxon>Clostridia</taxon>
        <taxon>Lachnospirales</taxon>
        <taxon>Lachnospiraceae</taxon>
        <taxon>Waltera</taxon>
    </lineage>
</organism>
<evidence type="ECO:0000313" key="10">
    <source>
        <dbReference type="Proteomes" id="UP001197795"/>
    </source>
</evidence>
<evidence type="ECO:0000256" key="7">
    <source>
        <dbReference type="RuleBase" id="RU363032"/>
    </source>
</evidence>
<feature type="transmembrane region" description="Helical" evidence="7">
    <location>
        <begin position="20"/>
        <end position="44"/>
    </location>
</feature>
<comment type="subcellular location">
    <subcellularLocation>
        <location evidence="1 7">Cell membrane</location>
        <topology evidence="1 7">Multi-pass membrane protein</topology>
    </subcellularLocation>
</comment>
<dbReference type="GO" id="GO:0005886">
    <property type="term" value="C:plasma membrane"/>
    <property type="evidence" value="ECO:0007669"/>
    <property type="project" value="UniProtKB-SubCell"/>
</dbReference>
<feature type="transmembrane region" description="Helical" evidence="7">
    <location>
        <begin position="251"/>
        <end position="270"/>
    </location>
</feature>
<keyword evidence="3" id="KW-1003">Cell membrane</keyword>
<reference evidence="9 10" key="1">
    <citation type="submission" date="2021-10" db="EMBL/GenBank/DDBJ databases">
        <title>Anaerobic single-cell dispensing facilitates the cultivation of human gut bacteria.</title>
        <authorList>
            <person name="Afrizal A."/>
        </authorList>
    </citation>
    <scope>NUCLEOTIDE SEQUENCE [LARGE SCALE GENOMIC DNA]</scope>
    <source>
        <strain evidence="9 10">CLA-AA-H273</strain>
    </source>
</reference>
<sequence>MSKEKVVRKPVEKIKPGQIVLFVVTILLAILFLYPVFFALISAFKSNGDILKNPIALPTSFYTQNFKDLFAQSDFATAILHSVFLTVVSEVLIVCIVPMAAYGIERRKSKTTSLIYTYFLAGMMIPFHLYMFPLFKEMKVFHIFGNMVGPIVCYISGSIAFGTLLYCSFLKGIPLEIEEAAQIDGCTPFQTFWKVTFPLLGPCTGSMVILNGLGIWNDYLMPYLALPSGKAKTITVEIASFVGQYTARWDIVFAGTVISIVPALIIFCMFQKYFVKGITAGAAKG</sequence>
<feature type="transmembrane region" description="Helical" evidence="7">
    <location>
        <begin position="147"/>
        <end position="170"/>
    </location>
</feature>
<dbReference type="Gene3D" id="1.10.3720.10">
    <property type="entry name" value="MetI-like"/>
    <property type="match status" value="1"/>
</dbReference>
<dbReference type="RefSeq" id="WP_176865269.1">
    <property type="nucleotide sequence ID" value="NZ_JAJEPV010000008.1"/>
</dbReference>
<evidence type="ECO:0000259" key="8">
    <source>
        <dbReference type="PROSITE" id="PS50928"/>
    </source>
</evidence>
<keyword evidence="2 7" id="KW-0813">Transport</keyword>
<gene>
    <name evidence="9" type="ORF">LKD75_04865</name>
</gene>
<feature type="transmembrane region" description="Helical" evidence="7">
    <location>
        <begin position="78"/>
        <end position="102"/>
    </location>
</feature>
<evidence type="ECO:0000256" key="6">
    <source>
        <dbReference type="ARBA" id="ARBA00023136"/>
    </source>
</evidence>
<protein>
    <submittedName>
        <fullName evidence="9">Carbohydrate ABC transporter permease</fullName>
    </submittedName>
</protein>
<comment type="similarity">
    <text evidence="7">Belongs to the binding-protein-dependent transport system permease family.</text>
</comment>
<dbReference type="PROSITE" id="PS50928">
    <property type="entry name" value="ABC_TM1"/>
    <property type="match status" value="1"/>
</dbReference>
<keyword evidence="6 7" id="KW-0472">Membrane</keyword>
<dbReference type="SUPFAM" id="SSF161098">
    <property type="entry name" value="MetI-like"/>
    <property type="match status" value="1"/>
</dbReference>
<dbReference type="GO" id="GO:0055085">
    <property type="term" value="P:transmembrane transport"/>
    <property type="evidence" value="ECO:0007669"/>
    <property type="project" value="InterPro"/>
</dbReference>
<keyword evidence="5 7" id="KW-1133">Transmembrane helix</keyword>
<proteinExistence type="inferred from homology"/>
<evidence type="ECO:0000256" key="5">
    <source>
        <dbReference type="ARBA" id="ARBA00022989"/>
    </source>
</evidence>
<keyword evidence="4 7" id="KW-0812">Transmembrane</keyword>